<evidence type="ECO:0000256" key="1">
    <source>
        <dbReference type="ARBA" id="ARBA00006987"/>
    </source>
</evidence>
<dbReference type="EMBL" id="MDET01000007">
    <property type="protein sequence ID" value="OQM76543.1"/>
    <property type="molecule type" value="Genomic_DNA"/>
</dbReference>
<evidence type="ECO:0000256" key="2">
    <source>
        <dbReference type="SAM" id="SignalP"/>
    </source>
</evidence>
<dbReference type="PIRSF" id="PIRSF017082">
    <property type="entry name" value="YflP"/>
    <property type="match status" value="1"/>
</dbReference>
<comment type="caution">
    <text evidence="3">The sequence shown here is derived from an EMBL/GenBank/DDBJ whole genome shotgun (WGS) entry which is preliminary data.</text>
</comment>
<feature type="signal peptide" evidence="2">
    <location>
        <begin position="1"/>
        <end position="23"/>
    </location>
</feature>
<comment type="similarity">
    <text evidence="1">Belongs to the UPF0065 (bug) family.</text>
</comment>
<dbReference type="Gene3D" id="3.40.190.10">
    <property type="entry name" value="Periplasmic binding protein-like II"/>
    <property type="match status" value="1"/>
</dbReference>
<dbReference type="PANTHER" id="PTHR42928">
    <property type="entry name" value="TRICARBOXYLATE-BINDING PROTEIN"/>
    <property type="match status" value="1"/>
</dbReference>
<dbReference type="Pfam" id="PF03401">
    <property type="entry name" value="TctC"/>
    <property type="match status" value="1"/>
</dbReference>
<dbReference type="InterPro" id="IPR042100">
    <property type="entry name" value="Bug_dom1"/>
</dbReference>
<protein>
    <submittedName>
        <fullName evidence="3">C4-dicarboxylate ABC transporter substrate-binding protein</fullName>
    </submittedName>
</protein>
<accession>A0A1V8RTS9</accession>
<proteinExistence type="inferred from homology"/>
<dbReference type="RefSeq" id="WP_080918805.1">
    <property type="nucleotide sequence ID" value="NZ_MDET01000007.1"/>
</dbReference>
<reference evidence="3 4" key="1">
    <citation type="journal article" date="2016" name="Int. J. Syst. Evol. Microbiol.">
        <title>Pseudaminobacter manganicus sp. nov., isolated from sludge of a manganese mine.</title>
        <authorList>
            <person name="Li J."/>
            <person name="Huang J."/>
            <person name="Liao S."/>
            <person name="Wang G."/>
        </authorList>
    </citation>
    <scope>NUCLEOTIDE SEQUENCE [LARGE SCALE GENOMIC DNA]</scope>
    <source>
        <strain evidence="3 4">JH-7</strain>
    </source>
</reference>
<dbReference type="AlphaFoldDB" id="A0A1V8RTS9"/>
<feature type="chain" id="PRO_5013206841" evidence="2">
    <location>
        <begin position="24"/>
        <end position="321"/>
    </location>
</feature>
<keyword evidence="2" id="KW-0732">Signal</keyword>
<dbReference type="STRING" id="1873176.BFN67_14310"/>
<evidence type="ECO:0000313" key="3">
    <source>
        <dbReference type="EMBL" id="OQM76543.1"/>
    </source>
</evidence>
<evidence type="ECO:0000313" key="4">
    <source>
        <dbReference type="Proteomes" id="UP000191905"/>
    </source>
</evidence>
<keyword evidence="4" id="KW-1185">Reference proteome</keyword>
<dbReference type="SUPFAM" id="SSF53850">
    <property type="entry name" value="Periplasmic binding protein-like II"/>
    <property type="match status" value="1"/>
</dbReference>
<gene>
    <name evidence="3" type="ORF">BFN67_14310</name>
</gene>
<dbReference type="Gene3D" id="3.40.190.150">
    <property type="entry name" value="Bordetella uptake gene, domain 1"/>
    <property type="match status" value="1"/>
</dbReference>
<dbReference type="CDD" id="cd07012">
    <property type="entry name" value="PBP2_Bug_TTT"/>
    <property type="match status" value="1"/>
</dbReference>
<dbReference type="Proteomes" id="UP000191905">
    <property type="component" value="Unassembled WGS sequence"/>
</dbReference>
<organism evidence="3 4">
    <name type="scientific">Manganibacter manganicus</name>
    <dbReference type="NCBI Taxonomy" id="1873176"/>
    <lineage>
        <taxon>Bacteria</taxon>
        <taxon>Pseudomonadati</taxon>
        <taxon>Pseudomonadota</taxon>
        <taxon>Alphaproteobacteria</taxon>
        <taxon>Hyphomicrobiales</taxon>
        <taxon>Phyllobacteriaceae</taxon>
        <taxon>Manganibacter</taxon>
    </lineage>
</organism>
<dbReference type="InterPro" id="IPR005064">
    <property type="entry name" value="BUG"/>
</dbReference>
<dbReference type="PANTHER" id="PTHR42928:SF5">
    <property type="entry name" value="BLR1237 PROTEIN"/>
    <property type="match status" value="1"/>
</dbReference>
<dbReference type="OrthoDB" id="7243230at2"/>
<sequence length="321" mass="34297">MNIKLTLVAGTALALLTALPVSAQSVEDFPAKPMTYIIPFNAGGESDVSARYQQSVWKEVTGQDVVIQYQPGAGGAQAWSQLNQIEGDGYTIMGINLPHTVLQPMEGSVGYVTDDLTPVHYFHYTPNAIFVQKDSEFKTLEDLVAYAKKNPGMVTFAGSGANSANNLGHAKFDDLAGITTTYVPFSGTGPSMTAVLGGQTTGGFNYATSGVNVGEDLKMLAVASDERLPAFPDVPTFKELGYDMAGGAYRGVAVPDSTPEELRKRISDIVQQINENPTFKKKMESGGFVLTDITYDKMGAFMKKMKAEYAAGAKALNIGDN</sequence>
<name>A0A1V8RTS9_9HYPH</name>